<keyword evidence="1" id="KW-0479">Metal-binding</keyword>
<evidence type="ECO:0000259" key="2">
    <source>
        <dbReference type="PROSITE" id="PS00498"/>
    </source>
</evidence>
<dbReference type="OrthoDB" id="6132182at2759"/>
<evidence type="ECO:0000256" key="1">
    <source>
        <dbReference type="ARBA" id="ARBA00022723"/>
    </source>
</evidence>
<dbReference type="AlphaFoldDB" id="A0A368GCB1"/>
<dbReference type="PROSITE" id="PS00498">
    <property type="entry name" value="TYROSINASE_2"/>
    <property type="match status" value="1"/>
</dbReference>
<comment type="caution">
    <text evidence="3">The sequence shown here is derived from an EMBL/GenBank/DDBJ whole genome shotgun (WGS) entry which is preliminary data.</text>
</comment>
<reference evidence="3 4" key="1">
    <citation type="submission" date="2014-10" db="EMBL/GenBank/DDBJ databases">
        <title>Draft genome of the hookworm Ancylostoma caninum.</title>
        <authorList>
            <person name="Mitreva M."/>
        </authorList>
    </citation>
    <scope>NUCLEOTIDE SEQUENCE [LARGE SCALE GENOMIC DNA]</scope>
    <source>
        <strain evidence="3 4">Baltimore</strain>
    </source>
</reference>
<accession>A0A368GCB1</accession>
<dbReference type="PANTHER" id="PTHR11474:SF21">
    <property type="entry name" value="SHKT DOMAIN-CONTAINING PROTEIN"/>
    <property type="match status" value="1"/>
</dbReference>
<protein>
    <submittedName>
        <fullName evidence="3">Common central domain of tyrosinase</fullName>
    </submittedName>
</protein>
<keyword evidence="4" id="KW-1185">Reference proteome</keyword>
<organism evidence="3 4">
    <name type="scientific">Ancylostoma caninum</name>
    <name type="common">Dog hookworm</name>
    <dbReference type="NCBI Taxonomy" id="29170"/>
    <lineage>
        <taxon>Eukaryota</taxon>
        <taxon>Metazoa</taxon>
        <taxon>Ecdysozoa</taxon>
        <taxon>Nematoda</taxon>
        <taxon>Chromadorea</taxon>
        <taxon>Rhabditida</taxon>
        <taxon>Rhabditina</taxon>
        <taxon>Rhabditomorpha</taxon>
        <taxon>Strongyloidea</taxon>
        <taxon>Ancylostomatidae</taxon>
        <taxon>Ancylostomatinae</taxon>
        <taxon>Ancylostoma</taxon>
    </lineage>
</organism>
<dbReference type="GO" id="GO:0046872">
    <property type="term" value="F:metal ion binding"/>
    <property type="evidence" value="ECO:0007669"/>
    <property type="project" value="UniProtKB-KW"/>
</dbReference>
<proteinExistence type="predicted"/>
<dbReference type="GO" id="GO:0016491">
    <property type="term" value="F:oxidoreductase activity"/>
    <property type="evidence" value="ECO:0007669"/>
    <property type="project" value="InterPro"/>
</dbReference>
<feature type="domain" description="Tyrosinase copper-binding" evidence="2">
    <location>
        <begin position="155"/>
        <end position="166"/>
    </location>
</feature>
<dbReference type="SUPFAM" id="SSF48056">
    <property type="entry name" value="Di-copper centre-containing domain"/>
    <property type="match status" value="1"/>
</dbReference>
<sequence length="236" mass="27092">MSDAERLRFHGAMWKIKQSGEYDKITRVHSRFELSPGAHSGPAFLPWHREFIKRVEIALRQIDPTIGLPYWDSTLDQALPDPSMSVLWSDELMGRPDSDGQGSRYFRRRIGARGQLMTRSEIEKVVTAPDISLLLSFTAPQRVGDMGVIPTATHDPIFFLHHSMMDLIWEEWRRARQSRTEREMAYPQNDEACSSAAHFANTTMTPFWPMVNLDGLSNKYTGLYEILWIYGDSRGG</sequence>
<dbReference type="EMBL" id="JOJR01000274">
    <property type="protein sequence ID" value="RCN40660.1"/>
    <property type="molecule type" value="Genomic_DNA"/>
</dbReference>
<dbReference type="Gene3D" id="1.10.1280.10">
    <property type="entry name" value="Di-copper center containing domain from catechol oxidase"/>
    <property type="match status" value="2"/>
</dbReference>
<dbReference type="Proteomes" id="UP000252519">
    <property type="component" value="Unassembled WGS sequence"/>
</dbReference>
<dbReference type="STRING" id="29170.A0A368GCB1"/>
<dbReference type="InterPro" id="IPR002227">
    <property type="entry name" value="Tyrosinase_Cu-bd"/>
</dbReference>
<name>A0A368GCB1_ANCCA</name>
<evidence type="ECO:0000313" key="4">
    <source>
        <dbReference type="Proteomes" id="UP000252519"/>
    </source>
</evidence>
<dbReference type="InterPro" id="IPR008922">
    <property type="entry name" value="Di-copper_centre_dom_sf"/>
</dbReference>
<gene>
    <name evidence="3" type="ORF">ANCCAN_13420</name>
</gene>
<dbReference type="PANTHER" id="PTHR11474">
    <property type="entry name" value="TYROSINASE FAMILY MEMBER"/>
    <property type="match status" value="1"/>
</dbReference>
<evidence type="ECO:0000313" key="3">
    <source>
        <dbReference type="EMBL" id="RCN40660.1"/>
    </source>
</evidence>
<dbReference type="Pfam" id="PF00264">
    <property type="entry name" value="Tyrosinase"/>
    <property type="match status" value="2"/>
</dbReference>
<dbReference type="InterPro" id="IPR050316">
    <property type="entry name" value="Tyrosinase/Hemocyanin"/>
</dbReference>